<keyword evidence="9" id="KW-0479">Metal-binding</keyword>
<dbReference type="Gene3D" id="1.20.970.10">
    <property type="entry name" value="Transferase, Pyrimidine Nucleoside Phosphorylase, Chain C"/>
    <property type="match status" value="1"/>
</dbReference>
<gene>
    <name evidence="9" type="primary">trpD</name>
    <name evidence="12" type="ORF">M2A_1017</name>
</gene>
<evidence type="ECO:0000256" key="9">
    <source>
        <dbReference type="HAMAP-Rule" id="MF_00211"/>
    </source>
</evidence>
<comment type="caution">
    <text evidence="9">Lacks conserved residue(s) required for the propagation of feature annotation.</text>
</comment>
<dbReference type="Pfam" id="PF00591">
    <property type="entry name" value="Glycos_transf_3"/>
    <property type="match status" value="1"/>
</dbReference>
<sequence>MTDFKALIAKVADAHPLTADEATAAFEAMMTGALTPAQIGAFLMALRVRGETVEEIAAGAAIMRAKATHVNAPEGAIDTCGTGGDASGTYNISTAVSFVLAGCGVPVAKHGNKALSSRSGSSEVLEKLGVKLDITPAHISRCIEETGIGFMFAAYHHAAMKHVGPVRVELGTRTIFNLMGPLSNPAGAKRQLMGVFAEKWVEPLAHVLKKLGSEHVWVVHGSDGLDEITTTGPTHVAELKDGKVRRFTVTPEEAGLPPADPEALKGGDPAENAGALTRLLDGAPGAYRDIVLINSAAGLIVAGKAQNLKEGVAMAAASIDEGRAKEALKRLVAVSNELEP</sequence>
<dbReference type="GO" id="GO:0000162">
    <property type="term" value="P:L-tryptophan biosynthetic process"/>
    <property type="evidence" value="ECO:0007669"/>
    <property type="project" value="UniProtKB-UniRule"/>
</dbReference>
<feature type="binding site" evidence="9">
    <location>
        <position position="112"/>
    </location>
    <ligand>
        <name>anthranilate</name>
        <dbReference type="ChEBI" id="CHEBI:16567"/>
        <label>1</label>
    </ligand>
</feature>
<dbReference type="SUPFAM" id="SSF52418">
    <property type="entry name" value="Nucleoside phosphorylase/phosphoribosyltransferase catalytic domain"/>
    <property type="match status" value="1"/>
</dbReference>
<comment type="similarity">
    <text evidence="8">In the C-terminal section; belongs to the anthranilate phosphoribosyltransferase family.</text>
</comment>
<dbReference type="RefSeq" id="WP_045443928.1">
    <property type="nucleotide sequence ID" value="NZ_BBIO01000004.1"/>
</dbReference>
<dbReference type="GO" id="GO:0000287">
    <property type="term" value="F:magnesium ion binding"/>
    <property type="evidence" value="ECO:0007669"/>
    <property type="project" value="UniProtKB-UniRule"/>
</dbReference>
<comment type="subunit">
    <text evidence="9">Homodimer.</text>
</comment>
<dbReference type="GO" id="GO:0005829">
    <property type="term" value="C:cytosol"/>
    <property type="evidence" value="ECO:0007669"/>
    <property type="project" value="TreeGrafter"/>
</dbReference>
<feature type="binding site" evidence="9">
    <location>
        <position position="81"/>
    </location>
    <ligand>
        <name>5-phospho-alpha-D-ribose 1-diphosphate</name>
        <dbReference type="ChEBI" id="CHEBI:58017"/>
    </ligand>
</feature>
<feature type="binding site" evidence="9">
    <location>
        <position position="93"/>
    </location>
    <ligand>
        <name>Mg(2+)</name>
        <dbReference type="ChEBI" id="CHEBI:18420"/>
        <label>1</label>
    </ligand>
</feature>
<keyword evidence="9" id="KW-0460">Magnesium</keyword>
<evidence type="ECO:0000256" key="5">
    <source>
        <dbReference type="ARBA" id="ARBA00022822"/>
    </source>
</evidence>
<evidence type="ECO:0000259" key="11">
    <source>
        <dbReference type="Pfam" id="PF02885"/>
    </source>
</evidence>
<feature type="binding site" evidence="9">
    <location>
        <position position="227"/>
    </location>
    <ligand>
        <name>Mg(2+)</name>
        <dbReference type="ChEBI" id="CHEBI:18420"/>
        <label>2</label>
    </ligand>
</feature>
<dbReference type="InterPro" id="IPR035902">
    <property type="entry name" value="Nuc_phospho_transferase"/>
</dbReference>
<feature type="binding site" evidence="9">
    <location>
        <begin position="109"/>
        <end position="117"/>
    </location>
    <ligand>
        <name>5-phospho-alpha-D-ribose 1-diphosphate</name>
        <dbReference type="ChEBI" id="CHEBI:58017"/>
    </ligand>
</feature>
<evidence type="ECO:0000256" key="3">
    <source>
        <dbReference type="ARBA" id="ARBA00022676"/>
    </source>
</evidence>
<dbReference type="InterPro" id="IPR005940">
    <property type="entry name" value="Anthranilate_Pribosyl_Tfrase"/>
</dbReference>
<comment type="pathway">
    <text evidence="1 9">Amino-acid biosynthesis; L-tryptophan biosynthesis; L-tryptophan from chorismate: step 2/5.</text>
</comment>
<evidence type="ECO:0000256" key="4">
    <source>
        <dbReference type="ARBA" id="ARBA00022679"/>
    </source>
</evidence>
<feature type="binding site" evidence="9">
    <location>
        <position position="121"/>
    </location>
    <ligand>
        <name>5-phospho-alpha-D-ribose 1-diphosphate</name>
        <dbReference type="ChEBI" id="CHEBI:58017"/>
    </ligand>
</feature>
<feature type="binding site" evidence="9">
    <location>
        <position position="226"/>
    </location>
    <ligand>
        <name>Mg(2+)</name>
        <dbReference type="ChEBI" id="CHEBI:18420"/>
        <label>2</label>
    </ligand>
</feature>
<feature type="binding site" evidence="9">
    <location>
        <position position="227"/>
    </location>
    <ligand>
        <name>Mg(2+)</name>
        <dbReference type="ChEBI" id="CHEBI:18420"/>
        <label>1</label>
    </ligand>
</feature>
<dbReference type="EC" id="2.4.2.18" evidence="9"/>
<evidence type="ECO:0000259" key="10">
    <source>
        <dbReference type="Pfam" id="PF00591"/>
    </source>
</evidence>
<dbReference type="Proteomes" id="UP000028702">
    <property type="component" value="Unassembled WGS sequence"/>
</dbReference>
<dbReference type="GO" id="GO:0004048">
    <property type="term" value="F:anthranilate phosphoribosyltransferase activity"/>
    <property type="evidence" value="ECO:0007669"/>
    <property type="project" value="UniProtKB-UniRule"/>
</dbReference>
<dbReference type="PANTHER" id="PTHR43285">
    <property type="entry name" value="ANTHRANILATE PHOSPHORIBOSYLTRANSFERASE"/>
    <property type="match status" value="1"/>
</dbReference>
<dbReference type="FunFam" id="3.40.1030.10:FF:000002">
    <property type="entry name" value="Anthranilate phosphoribosyltransferase"/>
    <property type="match status" value="1"/>
</dbReference>
<dbReference type="STRING" id="1333998.M2A_1017"/>
<evidence type="ECO:0000256" key="1">
    <source>
        <dbReference type="ARBA" id="ARBA00004907"/>
    </source>
</evidence>
<proteinExistence type="inferred from homology"/>
<organism evidence="12 13">
    <name type="scientific">Tepidicaulis marinus</name>
    <dbReference type="NCBI Taxonomy" id="1333998"/>
    <lineage>
        <taxon>Bacteria</taxon>
        <taxon>Pseudomonadati</taxon>
        <taxon>Pseudomonadota</taxon>
        <taxon>Alphaproteobacteria</taxon>
        <taxon>Hyphomicrobiales</taxon>
        <taxon>Parvibaculaceae</taxon>
        <taxon>Tepidicaulis</taxon>
    </lineage>
</organism>
<dbReference type="InterPro" id="IPR000312">
    <property type="entry name" value="Glycosyl_Trfase_fam3"/>
</dbReference>
<protein>
    <recommendedName>
        <fullName evidence="9">Anthranilate phosphoribosyltransferase</fullName>
        <ecNumber evidence="9">2.4.2.18</ecNumber>
    </recommendedName>
</protein>
<dbReference type="SUPFAM" id="SSF47648">
    <property type="entry name" value="Nucleoside phosphorylase/phosphoribosyltransferase N-terminal domain"/>
    <property type="match status" value="1"/>
</dbReference>
<evidence type="ECO:0000256" key="8">
    <source>
        <dbReference type="ARBA" id="ARBA00061188"/>
    </source>
</evidence>
<accession>A0A081B900</accession>
<feature type="binding site" evidence="9">
    <location>
        <position position="167"/>
    </location>
    <ligand>
        <name>anthranilate</name>
        <dbReference type="ChEBI" id="CHEBI:16567"/>
        <label>2</label>
    </ligand>
</feature>
<name>A0A081B900_9HYPH</name>
<dbReference type="Gene3D" id="3.40.1030.10">
    <property type="entry name" value="Nucleoside phosphorylase/phosphoribosyltransferase catalytic domain"/>
    <property type="match status" value="1"/>
</dbReference>
<dbReference type="UniPathway" id="UPA00035">
    <property type="reaction ID" value="UER00041"/>
</dbReference>
<keyword evidence="3 9" id="KW-0328">Glycosyltransferase</keyword>
<dbReference type="eggNOG" id="COG0547">
    <property type="taxonomic scope" value="Bacteria"/>
</dbReference>
<dbReference type="Pfam" id="PF02885">
    <property type="entry name" value="Glycos_trans_3N"/>
    <property type="match status" value="1"/>
</dbReference>
<dbReference type="PANTHER" id="PTHR43285:SF2">
    <property type="entry name" value="ANTHRANILATE PHOSPHORIBOSYLTRANSFERASE"/>
    <property type="match status" value="1"/>
</dbReference>
<dbReference type="InterPro" id="IPR036320">
    <property type="entry name" value="Glycosyl_Trfase_fam3_N_dom_sf"/>
</dbReference>
<dbReference type="AlphaFoldDB" id="A0A081B900"/>
<dbReference type="HAMAP" id="MF_00211">
    <property type="entry name" value="TrpD"/>
    <property type="match status" value="1"/>
</dbReference>
<comment type="cofactor">
    <cofactor evidence="9">
        <name>Mg(2+)</name>
        <dbReference type="ChEBI" id="CHEBI:18420"/>
    </cofactor>
    <text evidence="9">Binds 2 magnesium ions per monomer.</text>
</comment>
<keyword evidence="13" id="KW-1185">Reference proteome</keyword>
<feature type="binding site" evidence="9">
    <location>
        <position position="89"/>
    </location>
    <ligand>
        <name>5-phospho-alpha-D-ribose 1-diphosphate</name>
        <dbReference type="ChEBI" id="CHEBI:58017"/>
    </ligand>
</feature>
<evidence type="ECO:0000256" key="6">
    <source>
        <dbReference type="ARBA" id="ARBA00023141"/>
    </source>
</evidence>
<dbReference type="EMBL" id="BBIO01000004">
    <property type="protein sequence ID" value="GAK44518.1"/>
    <property type="molecule type" value="Genomic_DNA"/>
</dbReference>
<comment type="function">
    <text evidence="9">Catalyzes the transfer of the phosphoribosyl group of 5-phosphorylribose-1-pyrophosphate (PRPP) to anthranilate to yield N-(5'-phosphoribosyl)-anthranilate (PRA).</text>
</comment>
<evidence type="ECO:0000256" key="7">
    <source>
        <dbReference type="ARBA" id="ARBA00052328"/>
    </source>
</evidence>
<keyword evidence="4 9" id="KW-0808">Transferase</keyword>
<feature type="binding site" evidence="9">
    <location>
        <begin position="91"/>
        <end position="94"/>
    </location>
    <ligand>
        <name>5-phospho-alpha-D-ribose 1-diphosphate</name>
        <dbReference type="ChEBI" id="CHEBI:58017"/>
    </ligand>
</feature>
<feature type="binding site" evidence="9">
    <location>
        <begin position="84"/>
        <end position="85"/>
    </location>
    <ligand>
        <name>5-phospho-alpha-D-ribose 1-diphosphate</name>
        <dbReference type="ChEBI" id="CHEBI:58017"/>
    </ligand>
</feature>
<dbReference type="InterPro" id="IPR017459">
    <property type="entry name" value="Glycosyl_Trfase_fam3_N_dom"/>
</dbReference>
<evidence type="ECO:0000313" key="13">
    <source>
        <dbReference type="Proteomes" id="UP000028702"/>
    </source>
</evidence>
<feature type="domain" description="Glycosyl transferase family 3" evidence="10">
    <location>
        <begin position="76"/>
        <end position="324"/>
    </location>
</feature>
<keyword evidence="5 9" id="KW-0822">Tryptophan biosynthesis</keyword>
<evidence type="ECO:0000313" key="12">
    <source>
        <dbReference type="EMBL" id="GAK44518.1"/>
    </source>
</evidence>
<comment type="caution">
    <text evidence="12">The sequence shown here is derived from an EMBL/GenBank/DDBJ whole genome shotgun (WGS) entry which is preliminary data.</text>
</comment>
<keyword evidence="2 9" id="KW-0028">Amino-acid biosynthesis</keyword>
<reference evidence="12 13" key="1">
    <citation type="submission" date="2014-07" db="EMBL/GenBank/DDBJ databases">
        <title>Tepidicaulis marinum gen. nov., sp. nov., a novel marine bacterium denitrifying nitrate to nitrous oxide strictly under microaerobic conditions.</title>
        <authorList>
            <person name="Takeuchi M."/>
            <person name="Yamagishi T."/>
            <person name="Kamagata Y."/>
            <person name="Oshima K."/>
            <person name="Hattori M."/>
            <person name="Katayama T."/>
            <person name="Hanada S."/>
            <person name="Tamaki H."/>
            <person name="Marumo K."/>
            <person name="Maeda H."/>
            <person name="Nedachi M."/>
            <person name="Iwasaki W."/>
            <person name="Suwa Y."/>
            <person name="Sakata S."/>
        </authorList>
    </citation>
    <scope>NUCLEOTIDE SEQUENCE [LARGE SCALE GENOMIC DNA]</scope>
    <source>
        <strain evidence="12 13">MA2</strain>
    </source>
</reference>
<keyword evidence="6 9" id="KW-0057">Aromatic amino acid biosynthesis</keyword>
<feature type="binding site" evidence="9">
    <location>
        <position position="81"/>
    </location>
    <ligand>
        <name>anthranilate</name>
        <dbReference type="ChEBI" id="CHEBI:16567"/>
        <label>1</label>
    </ligand>
</feature>
<comment type="catalytic activity">
    <reaction evidence="7 9">
        <text>N-(5-phospho-beta-D-ribosyl)anthranilate + diphosphate = 5-phospho-alpha-D-ribose 1-diphosphate + anthranilate</text>
        <dbReference type="Rhea" id="RHEA:11768"/>
        <dbReference type="ChEBI" id="CHEBI:16567"/>
        <dbReference type="ChEBI" id="CHEBI:18277"/>
        <dbReference type="ChEBI" id="CHEBI:33019"/>
        <dbReference type="ChEBI" id="CHEBI:58017"/>
        <dbReference type="EC" id="2.4.2.18"/>
    </reaction>
</comment>
<dbReference type="NCBIfam" id="TIGR01245">
    <property type="entry name" value="trpD"/>
    <property type="match status" value="1"/>
</dbReference>
<comment type="similarity">
    <text evidence="9">Belongs to the anthranilate phosphoribosyltransferase family.</text>
</comment>
<feature type="domain" description="Glycosyl transferase family 3 N-terminal" evidence="11">
    <location>
        <begin position="6"/>
        <end position="67"/>
    </location>
</feature>
<evidence type="ECO:0000256" key="2">
    <source>
        <dbReference type="ARBA" id="ARBA00022605"/>
    </source>
</evidence>